<protein>
    <submittedName>
        <fullName evidence="1">Uncharacterized protein</fullName>
    </submittedName>
</protein>
<dbReference type="Proteomes" id="UP000601435">
    <property type="component" value="Unassembled WGS sequence"/>
</dbReference>
<proteinExistence type="predicted"/>
<keyword evidence="2" id="KW-1185">Reference proteome</keyword>
<gene>
    <name evidence="1" type="ORF">SNEC2469_LOCUS11053</name>
</gene>
<sequence>MGTKEFADGFKKTLAFRCAPSSRTESRQVAMLNIGLEDTVAYYTVEDFAAGFKKTLAFQTCVFKQDTVAYYTVKEFAAGFKKGSSAEGIWIITRKAGTYFTSPDVLAFMGLSRTLCKLAMLNNGMEDTVVYYTVEEFAAGFKKTLAFQTCVCKQNSGSDMLAMLNMVQEDTLEVLPSRTPPSRTEVAMLNFVSQDMFACYMLEELAVGFKKMQPFPLSSS</sequence>
<accession>A0A812QUA2</accession>
<evidence type="ECO:0000313" key="2">
    <source>
        <dbReference type="Proteomes" id="UP000601435"/>
    </source>
</evidence>
<dbReference type="EMBL" id="CAJNJA010017556">
    <property type="protein sequence ID" value="CAE7403445.1"/>
    <property type="molecule type" value="Genomic_DNA"/>
</dbReference>
<reference evidence="1" key="1">
    <citation type="submission" date="2021-02" db="EMBL/GenBank/DDBJ databases">
        <authorList>
            <person name="Dougan E. K."/>
            <person name="Rhodes N."/>
            <person name="Thang M."/>
            <person name="Chan C."/>
        </authorList>
    </citation>
    <scope>NUCLEOTIDE SEQUENCE</scope>
</reference>
<name>A0A812QUA2_9DINO</name>
<comment type="caution">
    <text evidence="1">The sequence shown here is derived from an EMBL/GenBank/DDBJ whole genome shotgun (WGS) entry which is preliminary data.</text>
</comment>
<evidence type="ECO:0000313" key="1">
    <source>
        <dbReference type="EMBL" id="CAE7403445.1"/>
    </source>
</evidence>
<dbReference type="AlphaFoldDB" id="A0A812QUA2"/>
<organism evidence="1 2">
    <name type="scientific">Symbiodinium necroappetens</name>
    <dbReference type="NCBI Taxonomy" id="1628268"/>
    <lineage>
        <taxon>Eukaryota</taxon>
        <taxon>Sar</taxon>
        <taxon>Alveolata</taxon>
        <taxon>Dinophyceae</taxon>
        <taxon>Suessiales</taxon>
        <taxon>Symbiodiniaceae</taxon>
        <taxon>Symbiodinium</taxon>
    </lineage>
</organism>
<dbReference type="OrthoDB" id="450759at2759"/>